<dbReference type="Gene3D" id="2.60.40.1180">
    <property type="entry name" value="Golgi alpha-mannosidase II"/>
    <property type="match status" value="1"/>
</dbReference>
<feature type="signal peptide" evidence="1">
    <location>
        <begin position="1"/>
        <end position="20"/>
    </location>
</feature>
<dbReference type="PANTHER" id="PTHR36183">
    <property type="entry name" value="BETA-GLUCURONIDASE"/>
    <property type="match status" value="1"/>
</dbReference>
<dbReference type="InterPro" id="IPR052974">
    <property type="entry name" value="GH79_Enzymes"/>
</dbReference>
<evidence type="ECO:0000256" key="1">
    <source>
        <dbReference type="SAM" id="SignalP"/>
    </source>
</evidence>
<gene>
    <name evidence="3" type="ORF">B0J11DRAFT_548109</name>
</gene>
<dbReference type="OrthoDB" id="2831684at2759"/>
<dbReference type="InterPro" id="IPR013780">
    <property type="entry name" value="Glyco_hydro_b"/>
</dbReference>
<proteinExistence type="predicted"/>
<evidence type="ECO:0000259" key="2">
    <source>
        <dbReference type="Pfam" id="PF16862"/>
    </source>
</evidence>
<sequence length="549" mass="58758">MPPSLQALLLHAVLLQTASCSPALTFLGGESLGVPLTRPPDWYPVPVPGTPDGAGEAVLNSFVSYSIELAFFPDFAGNKAKPNIFSDNLLKNVGELQGTKPNVRVGGNTQDYAIFDSNLRTATNATFIDSVSRDYPGILSIGPTFFESYQTWPNVKFIHGFNLAKDDTAATNSIIRSIPYACRAIGKNNLLSWEMGNEPDLYKTSAQGAVRPSTWSEDDYVKEWASKVQTVKDALQKGCGADWVSPTRFKWIAPSFAGPSNSLDALKAWQAGLGASNGISQFSAHNYIGGATEPGVTLSNTLLNHEKTVSSISAHIKSLTTLKAAGMPLDYILSETNSLSNQGAPNLSNSFGAALWTLDYSLYAASSNIKQIYMHQGTDYRYASWQPISTSKTAIGTKAPYYGNIAVAAALGNITSSPTRVQNLPLDSATEAAYAVFAGAKLKSLVVINMDEYNHSVPNPSPRPEVSYNFTVPATCAGSGVVQRLLANGSDAITGITFNGQSYNYELDLGRPRSMANVTKDETVWVGADGGVTVPVWWSSAAVVHFTCL</sequence>
<name>A0A9P9E556_9PLEO</name>
<keyword evidence="1" id="KW-0732">Signal</keyword>
<keyword evidence="4" id="KW-1185">Reference proteome</keyword>
<reference evidence="3" key="1">
    <citation type="journal article" date="2021" name="Nat. Commun.">
        <title>Genetic determinants of endophytism in the Arabidopsis root mycobiome.</title>
        <authorList>
            <person name="Mesny F."/>
            <person name="Miyauchi S."/>
            <person name="Thiergart T."/>
            <person name="Pickel B."/>
            <person name="Atanasova L."/>
            <person name="Karlsson M."/>
            <person name="Huettel B."/>
            <person name="Barry K.W."/>
            <person name="Haridas S."/>
            <person name="Chen C."/>
            <person name="Bauer D."/>
            <person name="Andreopoulos W."/>
            <person name="Pangilinan J."/>
            <person name="LaButti K."/>
            <person name="Riley R."/>
            <person name="Lipzen A."/>
            <person name="Clum A."/>
            <person name="Drula E."/>
            <person name="Henrissat B."/>
            <person name="Kohler A."/>
            <person name="Grigoriev I.V."/>
            <person name="Martin F.M."/>
            <person name="Hacquard S."/>
        </authorList>
    </citation>
    <scope>NUCLEOTIDE SEQUENCE</scope>
    <source>
        <strain evidence="3">MPI-CAGE-CH-0243</strain>
    </source>
</reference>
<dbReference type="AlphaFoldDB" id="A0A9P9E556"/>
<accession>A0A9P9E556</accession>
<feature type="domain" description="Beta-glucuronidase C-terminal" evidence="2">
    <location>
        <begin position="433"/>
        <end position="543"/>
    </location>
</feature>
<comment type="caution">
    <text evidence="3">The sequence shown here is derived from an EMBL/GenBank/DDBJ whole genome shotgun (WGS) entry which is preliminary data.</text>
</comment>
<dbReference type="Pfam" id="PF16862">
    <property type="entry name" value="Glyco_hydro_79C"/>
    <property type="match status" value="1"/>
</dbReference>
<dbReference type="PANTHER" id="PTHR36183:SF2">
    <property type="entry name" value="BETA-GLUCURONIDASE C-TERMINAL DOMAIN-CONTAINING PROTEIN"/>
    <property type="match status" value="1"/>
</dbReference>
<dbReference type="Proteomes" id="UP000700596">
    <property type="component" value="Unassembled WGS sequence"/>
</dbReference>
<organism evidence="3 4">
    <name type="scientific">Dendryphion nanum</name>
    <dbReference type="NCBI Taxonomy" id="256645"/>
    <lineage>
        <taxon>Eukaryota</taxon>
        <taxon>Fungi</taxon>
        <taxon>Dikarya</taxon>
        <taxon>Ascomycota</taxon>
        <taxon>Pezizomycotina</taxon>
        <taxon>Dothideomycetes</taxon>
        <taxon>Pleosporomycetidae</taxon>
        <taxon>Pleosporales</taxon>
        <taxon>Torulaceae</taxon>
        <taxon>Dendryphion</taxon>
    </lineage>
</organism>
<dbReference type="Gene3D" id="3.20.20.80">
    <property type="entry name" value="Glycosidases"/>
    <property type="match status" value="1"/>
</dbReference>
<dbReference type="InterPro" id="IPR031728">
    <property type="entry name" value="GlcAase_C"/>
</dbReference>
<evidence type="ECO:0000313" key="3">
    <source>
        <dbReference type="EMBL" id="KAH7132105.1"/>
    </source>
</evidence>
<feature type="chain" id="PRO_5040332235" description="Beta-glucuronidase C-terminal domain-containing protein" evidence="1">
    <location>
        <begin position="21"/>
        <end position="549"/>
    </location>
</feature>
<dbReference type="InterPro" id="IPR017853">
    <property type="entry name" value="GH"/>
</dbReference>
<dbReference type="SUPFAM" id="SSF51445">
    <property type="entry name" value="(Trans)glycosidases"/>
    <property type="match status" value="1"/>
</dbReference>
<dbReference type="EMBL" id="JAGMWT010000003">
    <property type="protein sequence ID" value="KAH7132105.1"/>
    <property type="molecule type" value="Genomic_DNA"/>
</dbReference>
<evidence type="ECO:0000313" key="4">
    <source>
        <dbReference type="Proteomes" id="UP000700596"/>
    </source>
</evidence>
<protein>
    <recommendedName>
        <fullName evidence="2">Beta-glucuronidase C-terminal domain-containing protein</fullName>
    </recommendedName>
</protein>